<keyword evidence="2" id="KW-0812">Transmembrane</keyword>
<dbReference type="GeneID" id="30147469"/>
<sequence length="112" mass="12691">MLPSDVGPKQLKLFGFIVVCFIGSIAFTKSVVKDRRVANYKPQQLRLDENGEEAQTEPAFDSSKVKPGFPLPSDQYDRKSAYEGSGISYMSRKRGDRLTNSWFGKTYEDKDE</sequence>
<accession>A0A1E3QKP0</accession>
<dbReference type="AlphaFoldDB" id="A0A1E3QKP0"/>
<evidence type="ECO:0000313" key="4">
    <source>
        <dbReference type="Proteomes" id="UP000094336"/>
    </source>
</evidence>
<dbReference type="EMBL" id="KV454436">
    <property type="protein sequence ID" value="ODQ78266.1"/>
    <property type="molecule type" value="Genomic_DNA"/>
</dbReference>
<keyword evidence="2" id="KW-1133">Transmembrane helix</keyword>
<evidence type="ECO:0000313" key="3">
    <source>
        <dbReference type="EMBL" id="ODQ78266.1"/>
    </source>
</evidence>
<proteinExistence type="predicted"/>
<evidence type="ECO:0000256" key="2">
    <source>
        <dbReference type="SAM" id="Phobius"/>
    </source>
</evidence>
<feature type="transmembrane region" description="Helical" evidence="2">
    <location>
        <begin position="13"/>
        <end position="32"/>
    </location>
</feature>
<gene>
    <name evidence="3" type="ORF">BABINDRAFT_162920</name>
</gene>
<organism evidence="3 4">
    <name type="scientific">Babjeviella inositovora NRRL Y-12698</name>
    <dbReference type="NCBI Taxonomy" id="984486"/>
    <lineage>
        <taxon>Eukaryota</taxon>
        <taxon>Fungi</taxon>
        <taxon>Dikarya</taxon>
        <taxon>Ascomycota</taxon>
        <taxon>Saccharomycotina</taxon>
        <taxon>Pichiomycetes</taxon>
        <taxon>Serinales incertae sedis</taxon>
        <taxon>Babjeviella</taxon>
    </lineage>
</organism>
<reference evidence="4" key="1">
    <citation type="submission" date="2016-05" db="EMBL/GenBank/DDBJ databases">
        <title>Comparative genomics of biotechnologically important yeasts.</title>
        <authorList>
            <consortium name="DOE Joint Genome Institute"/>
            <person name="Riley R."/>
            <person name="Haridas S."/>
            <person name="Wolfe K.H."/>
            <person name="Lopes M.R."/>
            <person name="Hittinger C.T."/>
            <person name="Goker M."/>
            <person name="Salamov A."/>
            <person name="Wisecaver J."/>
            <person name="Long T.M."/>
            <person name="Aerts A.L."/>
            <person name="Barry K."/>
            <person name="Choi C."/>
            <person name="Clum A."/>
            <person name="Coughlan A.Y."/>
            <person name="Deshpande S."/>
            <person name="Douglass A.P."/>
            <person name="Hanson S.J."/>
            <person name="Klenk H.-P."/>
            <person name="Labutti K."/>
            <person name="Lapidus A."/>
            <person name="Lindquist E."/>
            <person name="Lipzen A."/>
            <person name="Meier-Kolthoff J.P."/>
            <person name="Ohm R.A."/>
            <person name="Otillar R.P."/>
            <person name="Pangilinan J."/>
            <person name="Peng Y."/>
            <person name="Rokas A."/>
            <person name="Rosa C.A."/>
            <person name="Scheuner C."/>
            <person name="Sibirny A.A."/>
            <person name="Slot J.C."/>
            <person name="Stielow J.B."/>
            <person name="Sun H."/>
            <person name="Kurtzman C.P."/>
            <person name="Blackwell M."/>
            <person name="Grigoriev I.V."/>
            <person name="Jeffries T.W."/>
        </authorList>
    </citation>
    <scope>NUCLEOTIDE SEQUENCE [LARGE SCALE GENOMIC DNA]</scope>
    <source>
        <strain evidence="4">NRRL Y-12698</strain>
    </source>
</reference>
<evidence type="ECO:0000256" key="1">
    <source>
        <dbReference type="SAM" id="MobiDB-lite"/>
    </source>
</evidence>
<dbReference type="OrthoDB" id="3999982at2759"/>
<dbReference type="RefSeq" id="XP_018983594.1">
    <property type="nucleotide sequence ID" value="XM_019129616.1"/>
</dbReference>
<dbReference type="Proteomes" id="UP000094336">
    <property type="component" value="Unassembled WGS sequence"/>
</dbReference>
<name>A0A1E3QKP0_9ASCO</name>
<keyword evidence="2" id="KW-0472">Membrane</keyword>
<feature type="region of interest" description="Disordered" evidence="1">
    <location>
        <begin position="48"/>
        <end position="79"/>
    </location>
</feature>
<protein>
    <submittedName>
        <fullName evidence="3">Uncharacterized protein</fullName>
    </submittedName>
</protein>
<keyword evidence="4" id="KW-1185">Reference proteome</keyword>